<dbReference type="InterPro" id="IPR009908">
    <property type="entry name" value="Methylamine_util_MauE"/>
</dbReference>
<feature type="transmembrane region" description="Helical" evidence="5">
    <location>
        <begin position="48"/>
        <end position="71"/>
    </location>
</feature>
<dbReference type="Proteomes" id="UP000663440">
    <property type="component" value="Chromosome"/>
</dbReference>
<feature type="domain" description="Methylamine utilisation protein MauE" evidence="6">
    <location>
        <begin position="10"/>
        <end position="135"/>
    </location>
</feature>
<feature type="transmembrane region" description="Helical" evidence="5">
    <location>
        <begin position="120"/>
        <end position="137"/>
    </location>
</feature>
<feature type="transmembrane region" description="Helical" evidence="5">
    <location>
        <begin position="153"/>
        <end position="174"/>
    </location>
</feature>
<proteinExistence type="predicted"/>
<feature type="transmembrane region" description="Helical" evidence="5">
    <location>
        <begin position="78"/>
        <end position="100"/>
    </location>
</feature>
<keyword evidence="4 5" id="KW-0472">Membrane</keyword>
<dbReference type="Pfam" id="PF07291">
    <property type="entry name" value="MauE"/>
    <property type="match status" value="1"/>
</dbReference>
<evidence type="ECO:0000313" key="8">
    <source>
        <dbReference type="Proteomes" id="UP000663440"/>
    </source>
</evidence>
<name>A0ABX7QBP8_9FLAO</name>
<evidence type="ECO:0000256" key="5">
    <source>
        <dbReference type="SAM" id="Phobius"/>
    </source>
</evidence>
<dbReference type="RefSeq" id="WP_207295673.1">
    <property type="nucleotide sequence ID" value="NZ_CP071448.1"/>
</dbReference>
<reference evidence="7 8" key="1">
    <citation type="submission" date="2021-03" db="EMBL/GenBank/DDBJ databases">
        <title>Flavobacterium kribbensis sp. nov, an endophytic bacteria, isolated from soybean.</title>
        <authorList>
            <person name="Lee J."/>
            <person name="Seo J."/>
        </authorList>
    </citation>
    <scope>NUCLEOTIDE SEQUENCE [LARGE SCALE GENOMIC DNA]</scope>
    <source>
        <strain evidence="7 8">BB8</strain>
    </source>
</reference>
<keyword evidence="2 5" id="KW-0812">Transmembrane</keyword>
<dbReference type="EMBL" id="CP071448">
    <property type="protein sequence ID" value="QSW88470.1"/>
    <property type="molecule type" value="Genomic_DNA"/>
</dbReference>
<evidence type="ECO:0000259" key="6">
    <source>
        <dbReference type="Pfam" id="PF07291"/>
    </source>
</evidence>
<keyword evidence="8" id="KW-1185">Reference proteome</keyword>
<evidence type="ECO:0000256" key="1">
    <source>
        <dbReference type="ARBA" id="ARBA00004141"/>
    </source>
</evidence>
<protein>
    <submittedName>
        <fullName evidence="7">DoxX family protein</fullName>
    </submittedName>
</protein>
<evidence type="ECO:0000313" key="7">
    <source>
        <dbReference type="EMBL" id="QSW88470.1"/>
    </source>
</evidence>
<feature type="transmembrane region" description="Helical" evidence="5">
    <location>
        <begin position="9"/>
        <end position="28"/>
    </location>
</feature>
<sequence length="504" mass="57081">MTLSDRTKYYIAETICLLYILLFIYASASKLMDFQHFRIQLGQSPLLSAFAEQIAVIVPVSEIIICVLLLFPRYKASGLFAAYGLMVMFTAYIFIILNYTAFVPCSCGGVLEKLGWQSHLVFNLFFVFLAVLGIILYKNSGTQKFHAVNNKKLTALFSAITISSISVVVVMFIFSEKIIHYHNRLTRRFPQTPIEKVNGKDLKLNSFYIAGADSFHIFLGNSTAPLLITTLNTHLTITGQKMIELNRKNLPFRGIRLSVRSPYFFAADGSVPCVFRGRIENWKAELAYKGGEYFTTTQALDSVSVAVVANNSRTGDNVLGIINVGEKKNTILNPSILQKQFDGVFDTDGHLLYSSGLDKIVYLYYYRNQFTIADKGLKIIGRGTTIDTISRAKLNIAKDKKHQQRKFSTPPLYVNKNSAVYKNLLFVNSAIPGRFEEDRIWEEASIIDVYNLNDKSYLLSFCIYHLNGRKMKSFIVQNDNLYVLIGTQIIRYKIGTKITSKYTK</sequence>
<evidence type="ECO:0000256" key="2">
    <source>
        <dbReference type="ARBA" id="ARBA00022692"/>
    </source>
</evidence>
<gene>
    <name evidence="7" type="ORF">J0383_19760</name>
</gene>
<evidence type="ECO:0000256" key="4">
    <source>
        <dbReference type="ARBA" id="ARBA00023136"/>
    </source>
</evidence>
<evidence type="ECO:0000256" key="3">
    <source>
        <dbReference type="ARBA" id="ARBA00022989"/>
    </source>
</evidence>
<organism evidence="7 8">
    <name type="scientific">Flavobacterium endoglycinae</name>
    <dbReference type="NCBI Taxonomy" id="2816357"/>
    <lineage>
        <taxon>Bacteria</taxon>
        <taxon>Pseudomonadati</taxon>
        <taxon>Bacteroidota</taxon>
        <taxon>Flavobacteriia</taxon>
        <taxon>Flavobacteriales</taxon>
        <taxon>Flavobacteriaceae</taxon>
        <taxon>Flavobacterium</taxon>
    </lineage>
</organism>
<comment type="subcellular location">
    <subcellularLocation>
        <location evidence="1">Membrane</location>
        <topology evidence="1">Multi-pass membrane protein</topology>
    </subcellularLocation>
</comment>
<accession>A0ABX7QBP8</accession>
<keyword evidence="3 5" id="KW-1133">Transmembrane helix</keyword>